<protein>
    <submittedName>
        <fullName evidence="1">Uncharacterized protein</fullName>
    </submittedName>
</protein>
<dbReference type="Proteomes" id="UP001216510">
    <property type="component" value="Chromosome"/>
</dbReference>
<gene>
    <name evidence="1" type="ORF">PX653_15075</name>
</gene>
<dbReference type="InterPro" id="IPR049457">
    <property type="entry name" value="Emfourin"/>
</dbReference>
<name>A0ABY8B4B7_9BURK</name>
<dbReference type="EMBL" id="CP119083">
    <property type="protein sequence ID" value="WEF30797.1"/>
    <property type="molecule type" value="Genomic_DNA"/>
</dbReference>
<keyword evidence="2" id="KW-1185">Reference proteome</keyword>
<accession>A0ABY8B4B7</accession>
<sequence length="95" mass="9647">MKIVATASGGFAGLARRHEVDTAVSPAGPALEAALASLGFLAAGPAVQARATGADLLRWTIAVEADGRRHSVTFAQDGSPASAPWERLLARILAA</sequence>
<organism evidence="1 2">
    <name type="scientific">Pseudoduganella chitinolytica</name>
    <dbReference type="NCBI Taxonomy" id="34070"/>
    <lineage>
        <taxon>Bacteria</taxon>
        <taxon>Pseudomonadati</taxon>
        <taxon>Pseudomonadota</taxon>
        <taxon>Betaproteobacteria</taxon>
        <taxon>Burkholderiales</taxon>
        <taxon>Oxalobacteraceae</taxon>
        <taxon>Telluria group</taxon>
        <taxon>Pseudoduganella</taxon>
    </lineage>
</organism>
<proteinExistence type="predicted"/>
<evidence type="ECO:0000313" key="1">
    <source>
        <dbReference type="EMBL" id="WEF30797.1"/>
    </source>
</evidence>
<dbReference type="Pfam" id="PF20242">
    <property type="entry name" value="Emfourin"/>
    <property type="match status" value="1"/>
</dbReference>
<reference evidence="1 2" key="1">
    <citation type="submission" date="2023-02" db="EMBL/GenBank/DDBJ databases">
        <title>Gemone sequence of Telluria chitinolytica ACM 3522T.</title>
        <authorList>
            <person name="Frediansyah A."/>
            <person name="Miess H."/>
            <person name="Gross H."/>
        </authorList>
    </citation>
    <scope>NUCLEOTIDE SEQUENCE [LARGE SCALE GENOMIC DNA]</scope>
    <source>
        <strain evidence="1 2">ACM 3522</strain>
    </source>
</reference>
<dbReference type="RefSeq" id="WP_277413592.1">
    <property type="nucleotide sequence ID" value="NZ_CP119083.1"/>
</dbReference>
<evidence type="ECO:0000313" key="2">
    <source>
        <dbReference type="Proteomes" id="UP001216510"/>
    </source>
</evidence>